<dbReference type="GO" id="GO:0034069">
    <property type="term" value="F:aminoglycoside N-acetyltransferase activity"/>
    <property type="evidence" value="ECO:0007669"/>
    <property type="project" value="TreeGrafter"/>
</dbReference>
<dbReference type="GO" id="GO:0030649">
    <property type="term" value="P:aminoglycoside antibiotic catabolic process"/>
    <property type="evidence" value="ECO:0007669"/>
    <property type="project" value="TreeGrafter"/>
</dbReference>
<evidence type="ECO:0000313" key="2">
    <source>
        <dbReference type="EMBL" id="TKS98802.1"/>
    </source>
</evidence>
<dbReference type="Pfam" id="PF13527">
    <property type="entry name" value="Acetyltransf_9"/>
    <property type="match status" value="1"/>
</dbReference>
<evidence type="ECO:0000313" key="3">
    <source>
        <dbReference type="Proteomes" id="UP000305929"/>
    </source>
</evidence>
<gene>
    <name evidence="2" type="ORF">E4U91_00720</name>
</gene>
<protein>
    <submittedName>
        <fullName evidence="2">GNAT family N-acetyltransferase</fullName>
    </submittedName>
</protein>
<keyword evidence="3" id="KW-1185">Reference proteome</keyword>
<comment type="caution">
    <text evidence="2">The sequence shown here is derived from an EMBL/GenBank/DDBJ whole genome shotgun (WGS) entry which is preliminary data.</text>
</comment>
<accession>A0A4V6XZB0</accession>
<keyword evidence="2" id="KW-0808">Transferase</keyword>
<feature type="region of interest" description="Disordered" evidence="1">
    <location>
        <begin position="24"/>
        <end position="55"/>
    </location>
</feature>
<evidence type="ECO:0000256" key="1">
    <source>
        <dbReference type="SAM" id="MobiDB-lite"/>
    </source>
</evidence>
<organism evidence="2 3">
    <name type="scientific">Streptomyces lasalocidi</name>
    <name type="common">Streptomyces lasaliensis</name>
    <dbReference type="NCBI Taxonomy" id="324833"/>
    <lineage>
        <taxon>Bacteria</taxon>
        <taxon>Bacillati</taxon>
        <taxon>Actinomycetota</taxon>
        <taxon>Actinomycetes</taxon>
        <taxon>Kitasatosporales</taxon>
        <taxon>Streptomycetaceae</taxon>
        <taxon>Streptomyces</taxon>
    </lineage>
</organism>
<dbReference type="Gene3D" id="3.40.630.30">
    <property type="match status" value="2"/>
</dbReference>
<dbReference type="AlphaFoldDB" id="A0A4V6XZB0"/>
<dbReference type="InterPro" id="IPR051554">
    <property type="entry name" value="Acetyltransferase_Eis"/>
</dbReference>
<sequence>MDNQRSSRCHAPFGRGCGVQGCRTGVGDGLPVGPPRRRATRSAEETPVPQPGHEPAVHYTEVADQEVRSLRTRYCRLRTGAGAPVAELEVVSLRVRFGAVTVDAEGIGGVETEPGFRRRGHMGRLLRQALTGMAQRVDVAFVSDGIEGVYEKFGFVSAVPEGTLVVPVRNVERATGVDAGAAVPGVHGRSVADLPAMVRLYNAAHAQRPFTQERRVGWNRLVAGATWQPGSQVLVLPAHGALAGYAVLEGRAYGDPVRSVVADELVAEDAAAAALLLSALAGLCWQSRLSEFSVREPADSLVGRVARRMGCSEQRGFRPSGGMMAAVLNRSALVRELEPELRRRAGREQPDPDCDTALAALRRGDLVPDDAVLVRLLLGHWSSDDADAAGAAVPERYRDLCSAWFPGGGTPSLSTPYAHRLDRF</sequence>
<reference evidence="2 3" key="1">
    <citation type="submission" date="2019-04" db="EMBL/GenBank/DDBJ databases">
        <title>Streptomyces lasaliensis sp. nov., an Actinomycete isolated from soil which produces the polyether antibiotic lasalocid.</title>
        <authorList>
            <person name="Erwin G."/>
            <person name="Haber C."/>
        </authorList>
    </citation>
    <scope>NUCLEOTIDE SEQUENCE [LARGE SCALE GENOMIC DNA]</scope>
    <source>
        <strain evidence="2 3">X-537</strain>
    </source>
</reference>
<name>A0A4V6XZB0_STRLS</name>
<dbReference type="PANTHER" id="PTHR37817">
    <property type="entry name" value="N-ACETYLTRANSFERASE EIS"/>
    <property type="match status" value="1"/>
</dbReference>
<dbReference type="InterPro" id="IPR016181">
    <property type="entry name" value="Acyl_CoA_acyltransferase"/>
</dbReference>
<dbReference type="EMBL" id="SZNQ01000001">
    <property type="protein sequence ID" value="TKS98802.1"/>
    <property type="molecule type" value="Genomic_DNA"/>
</dbReference>
<dbReference type="PANTHER" id="PTHR37817:SF1">
    <property type="entry name" value="N-ACETYLTRANSFERASE EIS"/>
    <property type="match status" value="1"/>
</dbReference>
<proteinExistence type="predicted"/>
<dbReference type="Proteomes" id="UP000305929">
    <property type="component" value="Unassembled WGS sequence"/>
</dbReference>
<dbReference type="OrthoDB" id="4318857at2"/>
<dbReference type="SUPFAM" id="SSF55729">
    <property type="entry name" value="Acyl-CoA N-acyltransferases (Nat)"/>
    <property type="match status" value="1"/>
</dbReference>